<dbReference type="Gene3D" id="3.40.50.1970">
    <property type="match status" value="1"/>
</dbReference>
<dbReference type="GO" id="GO:0046872">
    <property type="term" value="F:metal ion binding"/>
    <property type="evidence" value="ECO:0007669"/>
    <property type="project" value="UniProtKB-KW"/>
</dbReference>
<dbReference type="FunFam" id="1.20.1090.10:FF:000015">
    <property type="entry name" value="3-dehydroquinate synthase protein"/>
    <property type="match status" value="1"/>
</dbReference>
<dbReference type="AlphaFoldDB" id="A0A9N9US99"/>
<evidence type="ECO:0000256" key="3">
    <source>
        <dbReference type="ARBA" id="ARBA00022741"/>
    </source>
</evidence>
<keyword evidence="2" id="KW-0479">Metal-binding</keyword>
<evidence type="ECO:0000256" key="2">
    <source>
        <dbReference type="ARBA" id="ARBA00022723"/>
    </source>
</evidence>
<dbReference type="PANTHER" id="PTHR43622:SF3">
    <property type="entry name" value="2-EPI-5-EPI-VALIOLONE SYNTHASE"/>
    <property type="match status" value="1"/>
</dbReference>
<evidence type="ECO:0000259" key="7">
    <source>
        <dbReference type="Pfam" id="PF24621"/>
    </source>
</evidence>
<dbReference type="InterPro" id="IPR035872">
    <property type="entry name" value="EEVS-like"/>
</dbReference>
<evidence type="ECO:0008006" key="10">
    <source>
        <dbReference type="Google" id="ProtNLM"/>
    </source>
</evidence>
<organism evidence="8 9">
    <name type="scientific">Clonostachys byssicola</name>
    <dbReference type="NCBI Taxonomy" id="160290"/>
    <lineage>
        <taxon>Eukaryota</taxon>
        <taxon>Fungi</taxon>
        <taxon>Dikarya</taxon>
        <taxon>Ascomycota</taxon>
        <taxon>Pezizomycotina</taxon>
        <taxon>Sordariomycetes</taxon>
        <taxon>Hypocreomycetidae</taxon>
        <taxon>Hypocreales</taxon>
        <taxon>Bionectriaceae</taxon>
        <taxon>Clonostachys</taxon>
    </lineage>
</organism>
<dbReference type="PANTHER" id="PTHR43622">
    <property type="entry name" value="3-DEHYDROQUINATE SYNTHASE"/>
    <property type="match status" value="1"/>
</dbReference>
<name>A0A9N9US99_9HYPO</name>
<dbReference type="Proteomes" id="UP000754883">
    <property type="component" value="Unassembled WGS sequence"/>
</dbReference>
<evidence type="ECO:0000256" key="5">
    <source>
        <dbReference type="ARBA" id="ARBA00023239"/>
    </source>
</evidence>
<evidence type="ECO:0000256" key="4">
    <source>
        <dbReference type="ARBA" id="ARBA00023027"/>
    </source>
</evidence>
<keyword evidence="4" id="KW-0520">NAD</keyword>
<dbReference type="GO" id="GO:0017000">
    <property type="term" value="P:antibiotic biosynthetic process"/>
    <property type="evidence" value="ECO:0007669"/>
    <property type="project" value="InterPro"/>
</dbReference>
<gene>
    <name evidence="8" type="ORF">CBYS24578_00003707</name>
</gene>
<dbReference type="GO" id="GO:0000166">
    <property type="term" value="F:nucleotide binding"/>
    <property type="evidence" value="ECO:0007669"/>
    <property type="project" value="UniProtKB-KW"/>
</dbReference>
<dbReference type="GO" id="GO:0003856">
    <property type="term" value="F:3-dehydroquinate synthase activity"/>
    <property type="evidence" value="ECO:0007669"/>
    <property type="project" value="TreeGrafter"/>
</dbReference>
<dbReference type="Pfam" id="PF01761">
    <property type="entry name" value="DHQ_synthase"/>
    <property type="match status" value="1"/>
</dbReference>
<dbReference type="FunFam" id="3.40.50.1970:FF:000018">
    <property type="entry name" value="Related to 2-epi-5-epi-valiolone synthase"/>
    <property type="match status" value="1"/>
</dbReference>
<dbReference type="OrthoDB" id="197068at2759"/>
<keyword evidence="9" id="KW-1185">Reference proteome</keyword>
<evidence type="ECO:0000313" key="9">
    <source>
        <dbReference type="Proteomes" id="UP000754883"/>
    </source>
</evidence>
<keyword evidence="3" id="KW-0547">Nucleotide-binding</keyword>
<accession>A0A9N9US99</accession>
<reference evidence="8" key="1">
    <citation type="submission" date="2021-10" db="EMBL/GenBank/DDBJ databases">
        <authorList>
            <person name="Piombo E."/>
        </authorList>
    </citation>
    <scope>NUCLEOTIDE SEQUENCE</scope>
</reference>
<comment type="cofactor">
    <cofactor evidence="1">
        <name>NAD(+)</name>
        <dbReference type="ChEBI" id="CHEBI:57540"/>
    </cofactor>
</comment>
<evidence type="ECO:0000256" key="1">
    <source>
        <dbReference type="ARBA" id="ARBA00001911"/>
    </source>
</evidence>
<comment type="caution">
    <text evidence="8">The sequence shown here is derived from an EMBL/GenBank/DDBJ whole genome shotgun (WGS) entry which is preliminary data.</text>
</comment>
<proteinExistence type="predicted"/>
<dbReference type="SUPFAM" id="SSF56796">
    <property type="entry name" value="Dehydroquinate synthase-like"/>
    <property type="match status" value="1"/>
</dbReference>
<feature type="domain" description="3-dehydroquinate synthase N-terminal" evidence="6">
    <location>
        <begin position="83"/>
        <end position="193"/>
    </location>
</feature>
<dbReference type="CDD" id="cd08199">
    <property type="entry name" value="EEVS"/>
    <property type="match status" value="1"/>
</dbReference>
<keyword evidence="5" id="KW-0456">Lyase</keyword>
<dbReference type="InterPro" id="IPR030960">
    <property type="entry name" value="DHQS/DOIS_N"/>
</dbReference>
<dbReference type="Pfam" id="PF24621">
    <property type="entry name" value="DHQS_C"/>
    <property type="match status" value="1"/>
</dbReference>
<evidence type="ECO:0000259" key="6">
    <source>
        <dbReference type="Pfam" id="PF01761"/>
    </source>
</evidence>
<feature type="domain" description="3-dehydroquinate synthase C-terminal" evidence="7">
    <location>
        <begin position="195"/>
        <end position="335"/>
    </location>
</feature>
<dbReference type="InterPro" id="IPR056179">
    <property type="entry name" value="DHQS_C"/>
</dbReference>
<dbReference type="Gene3D" id="1.20.1090.10">
    <property type="entry name" value="Dehydroquinate synthase-like - alpha domain"/>
    <property type="match status" value="1"/>
</dbReference>
<protein>
    <recommendedName>
        <fullName evidence="10">2-epi-5-epi-valiolone synthase</fullName>
    </recommendedName>
</protein>
<evidence type="ECO:0000313" key="8">
    <source>
        <dbReference type="EMBL" id="CAG9995513.1"/>
    </source>
</evidence>
<sequence length="480" mass="52546">MSDMKATVEPTSKGFSVCGYEKIEYDFEFLDGVLDPAKPQLAECYQRWKRCLAIMDMNMFELYGDQMQRYFDHYGIDLKVHQTKVGEKAKNMDTLLGIVDSMNEFGVYRKEPVLVFGGGLVTDVAGFACAAYRRNTNFIRIPTTVIGLIDASVSIKVAVNYGNYKNRLGAYHAPIHTFLDFTFLRTLPVAQIRNGFAELIKISSCADKTTFDLLDAHCEDLIATGFGRADGSPDDLKKAADQICRAGIHEMLKLETPNLHEIMLDRIIAYGHTWSPLHELIPDPPLRHGHAISVDMAYSATLAHLRGLLSSPDHARLLRLFSRAGLSMDHAQFDPAILEKATSAILRTRDGKLRAAVPVSPMGDCVFLNDVTHEEMCKALEVHKGLMAQFARAGAGVDAYVDASDTGEVAEVQEVQEKVGSAENGHYTTSSSSNGYQPAQGVPAMHAGGDLPRVVDNLKGSMDQSARGNNVVAVADGGLQ</sequence>
<dbReference type="EMBL" id="CABFNO020001536">
    <property type="protein sequence ID" value="CAG9995513.1"/>
    <property type="molecule type" value="Genomic_DNA"/>
</dbReference>
<dbReference type="InterPro" id="IPR050071">
    <property type="entry name" value="Dehydroquinate_synthase"/>
</dbReference>